<dbReference type="GeneID" id="115728517"/>
<sequence>MLLSGTSFCVTEEAILISQRFVSELASYQPRLNSLLCTMPLLHSKLAVPCPALICDPNKLLCPLFGHVADVKFVQFICPKRSNSPPFAMISSTTMLDPLRSSKKRVDPVETSGSRECGWSEVTAGAPDNNCEEGKLNSEIVSSGCFNDKSYKESERRRKIGEANKGKVPWNVGIRHSEETRMRIKQRTIEALRDPKIRQKMSEHPRTHSDLIKAKIGSSLRYIWKERLKRRRLKEKFFSSWADNIAEAAKTGWSDQRELDWDSYDKLKHEIDFQHLHRLAEKERAKSMAKMRAHKEAAEAKAEKMARLAQKRKEREEKAKERGKTKRVSCSRAKKKKNDLAVDQGMKLKKSLLKINRKRSLKVVQVTGQVDAVLSHIPAWEKLDLDHIMREKAQRKPSLADQIQAAKNQSKVHNLEALLMPSSVHSSSDTEMLDMFDIIAIWRSPQ</sequence>
<feature type="compositionally biased region" description="Basic residues" evidence="1">
    <location>
        <begin position="323"/>
        <end position="337"/>
    </location>
</feature>
<reference evidence="4" key="2">
    <citation type="submission" date="2025-08" db="UniProtKB">
        <authorList>
            <consortium name="RefSeq"/>
        </authorList>
    </citation>
    <scope>IDENTIFICATION</scope>
    <source>
        <tissue evidence="4">Leaf</tissue>
    </source>
</reference>
<dbReference type="PANTHER" id="PTHR34199:SF1">
    <property type="entry name" value="HISTONE-LYSINE N-METHYLTRANSFERASE, H3 LYSINE-79 SPECIFIC-LIKE PROTEIN"/>
    <property type="match status" value="1"/>
</dbReference>
<evidence type="ECO:0000259" key="2">
    <source>
        <dbReference type="Pfam" id="PF07460"/>
    </source>
</evidence>
<feature type="domain" description="Nuclease associated modular" evidence="2">
    <location>
        <begin position="155"/>
        <end position="184"/>
    </location>
</feature>
<evidence type="ECO:0000256" key="1">
    <source>
        <dbReference type="SAM" id="MobiDB-lite"/>
    </source>
</evidence>
<evidence type="ECO:0000313" key="3">
    <source>
        <dbReference type="Proteomes" id="UP000827889"/>
    </source>
</evidence>
<evidence type="ECO:0000313" key="4">
    <source>
        <dbReference type="RefSeq" id="XP_048129784.1"/>
    </source>
</evidence>
<dbReference type="Pfam" id="PF07460">
    <property type="entry name" value="NUMOD3"/>
    <property type="match status" value="1"/>
</dbReference>
<dbReference type="RefSeq" id="XP_048129784.1">
    <property type="nucleotide sequence ID" value="XM_048273827.1"/>
</dbReference>
<keyword evidence="3" id="KW-1185">Reference proteome</keyword>
<dbReference type="PANTHER" id="PTHR34199">
    <property type="entry name" value="NUMOD3 MOTIF FAMILY PROTEIN, EXPRESSED"/>
    <property type="match status" value="1"/>
</dbReference>
<accession>A0ABM3GZQ4</accession>
<organism evidence="3 4">
    <name type="scientific">Rhodamnia argentea</name>
    <dbReference type="NCBI Taxonomy" id="178133"/>
    <lineage>
        <taxon>Eukaryota</taxon>
        <taxon>Viridiplantae</taxon>
        <taxon>Streptophyta</taxon>
        <taxon>Embryophyta</taxon>
        <taxon>Tracheophyta</taxon>
        <taxon>Spermatophyta</taxon>
        <taxon>Magnoliopsida</taxon>
        <taxon>eudicotyledons</taxon>
        <taxon>Gunneridae</taxon>
        <taxon>Pentapetalae</taxon>
        <taxon>rosids</taxon>
        <taxon>malvids</taxon>
        <taxon>Myrtales</taxon>
        <taxon>Myrtaceae</taxon>
        <taxon>Myrtoideae</taxon>
        <taxon>Myrteae</taxon>
        <taxon>Australasian group</taxon>
        <taxon>Rhodamnia</taxon>
    </lineage>
</organism>
<dbReference type="InterPro" id="IPR003611">
    <property type="entry name" value="NUMOD3"/>
</dbReference>
<protein>
    <submittedName>
        <fullName evidence="4">Inner centromere protein</fullName>
    </submittedName>
</protein>
<dbReference type="Proteomes" id="UP000827889">
    <property type="component" value="Chromosome 2"/>
</dbReference>
<reference evidence="3" key="1">
    <citation type="submission" date="2025-05" db="UniProtKB">
        <authorList>
            <consortium name="RefSeq"/>
        </authorList>
    </citation>
    <scope>NUCLEOTIDE SEQUENCE [LARGE SCALE GENOMIC DNA]</scope>
</reference>
<feature type="compositionally biased region" description="Basic and acidic residues" evidence="1">
    <location>
        <begin position="300"/>
        <end position="322"/>
    </location>
</feature>
<gene>
    <name evidence="4" type="primary">LOC115728517</name>
</gene>
<proteinExistence type="predicted"/>
<name>A0ABM3GZQ4_9MYRT</name>
<feature type="region of interest" description="Disordered" evidence="1">
    <location>
        <begin position="300"/>
        <end position="338"/>
    </location>
</feature>